<dbReference type="AlphaFoldDB" id="A0A1V4I6E0"/>
<dbReference type="InterPro" id="IPR001539">
    <property type="entry name" value="Peptidase_U32"/>
</dbReference>
<evidence type="ECO:0000313" key="3">
    <source>
        <dbReference type="Proteomes" id="UP000190140"/>
    </source>
</evidence>
<protein>
    <submittedName>
        <fullName evidence="2">Putative protease YdcP</fullName>
        <ecNumber evidence="2">3.4.-.-</ecNumber>
    </submittedName>
</protein>
<dbReference type="OrthoDB" id="9807498at2"/>
<dbReference type="InterPro" id="IPR020988">
    <property type="entry name" value="Pept_U32_collagenase"/>
</dbReference>
<keyword evidence="2" id="KW-0645">Protease</keyword>
<dbReference type="Pfam" id="PF01136">
    <property type="entry name" value="Peptidase_U32"/>
    <property type="match status" value="2"/>
</dbReference>
<keyword evidence="2" id="KW-0378">Hydrolase</keyword>
<evidence type="ECO:0000313" key="2">
    <source>
        <dbReference type="EMBL" id="OPJ55175.1"/>
    </source>
</evidence>
<dbReference type="GO" id="GO:0006508">
    <property type="term" value="P:proteolysis"/>
    <property type="evidence" value="ECO:0007669"/>
    <property type="project" value="UniProtKB-KW"/>
</dbReference>
<organism evidence="2 3">
    <name type="scientific">Alkalithermobacter paradoxus</name>
    <dbReference type="NCBI Taxonomy" id="29349"/>
    <lineage>
        <taxon>Bacteria</taxon>
        <taxon>Bacillati</taxon>
        <taxon>Bacillota</taxon>
        <taxon>Clostridia</taxon>
        <taxon>Peptostreptococcales</taxon>
        <taxon>Tepidibacteraceae</taxon>
        <taxon>Alkalithermobacter</taxon>
    </lineage>
</organism>
<dbReference type="PANTHER" id="PTHR30217">
    <property type="entry name" value="PEPTIDASE U32 FAMILY"/>
    <property type="match status" value="1"/>
</dbReference>
<gene>
    <name evidence="2" type="primary">ydcP_2</name>
    <name evidence="2" type="ORF">CLOTH_16750</name>
</gene>
<reference evidence="2 3" key="1">
    <citation type="submission" date="2017-03" db="EMBL/GenBank/DDBJ databases">
        <title>Genome sequence of Clostridium thermoalcaliphilum DSM 7309.</title>
        <authorList>
            <person name="Poehlein A."/>
            <person name="Daniel R."/>
        </authorList>
    </citation>
    <scope>NUCLEOTIDE SEQUENCE [LARGE SCALE GENOMIC DNA]</scope>
    <source>
        <strain evidence="2 3">DSM 7309</strain>
    </source>
</reference>
<dbReference type="InterPro" id="IPR051454">
    <property type="entry name" value="RNA/ubiquinone_mod_enzymes"/>
</dbReference>
<accession>A0A1V4I6E0</accession>
<dbReference type="PANTHER" id="PTHR30217:SF10">
    <property type="entry name" value="23S RRNA 5-HYDROXYCYTIDINE C2501 SYNTHASE"/>
    <property type="match status" value="1"/>
</dbReference>
<sequence length="799" mass="91187">MNTELLAPVGSFDSLKAAVQNGADAVYLGGKEFSARASASNFDRENLKKAVEYAHIRDVKVYVALNTLIKESEIERCIEYVKYLYDIDVDAIILQDIGIASIIKENFPDFEIHASTQMVAHSIEDVKYLEDMGFSRVVLARELTIDEINYICNNTSVDIEIFVHGALCVCYSGQCLMSSMIGGRSGNRGRCAQPCRMEYDLVDLNTLSRIDVKGKYLLSPKDLNTIENLDKVIKSKVLSLKIEGRMKRPEYVATVVSAYREALDNYIKNKDMNVKKEVKDDLYSIFNRKFTGGYILGNRGKEIMNPQKPNNIGLYIGKVLDYDKKAKRLTIKLENTLRKGDGINLGGGIIGRILIGDKILDEAHSKSIIKLDFTGNAKKGQEVYKTLDSHLLDKARKSYENDIENKKINIQCNITLKLDDYPKLRIVDNRKNEIIVISDKKVEKAIKIPIDDEKIKKQLSKLGNTPYTLENINIQKDDDISIPVSILNEMRRSAIEKLDNKRKKLNQREDVEIRIDEDAKTNKAIRDIKIRIKIKSIDVLKEIINEDIDLIYYEDSDTLKEAIEICKSKNKNIAYSLPRIVRNDQYKIINKVFDENIENIQVCNIGSINKFKDKVNMYGDYSLNVFNSNSIKHLKNKGLKAIAISPELNIYEIGEVLKNSQDIDVEGIVYGRIPLMISEYCPLGTLTDNCNRGCKNKRYGLRDSRGEIFPISKDEFCRGIIYNSKILCVVDELEKIIKSGINVLRLDFTLEEVKEIKDIVKMYTSVVKNDFEVTKEYLKVYEKLKDKGITNGHYFRGVE</sequence>
<dbReference type="Proteomes" id="UP000190140">
    <property type="component" value="Unassembled WGS sequence"/>
</dbReference>
<name>A0A1V4I6E0_9FIRM</name>
<keyword evidence="3" id="KW-1185">Reference proteome</keyword>
<dbReference type="GO" id="GO:0008233">
    <property type="term" value="F:peptidase activity"/>
    <property type="evidence" value="ECO:0007669"/>
    <property type="project" value="UniProtKB-KW"/>
</dbReference>
<dbReference type="RefSeq" id="WP_079413024.1">
    <property type="nucleotide sequence ID" value="NZ_MZGW01000007.1"/>
</dbReference>
<dbReference type="Pfam" id="PF12392">
    <property type="entry name" value="DUF3656"/>
    <property type="match status" value="1"/>
</dbReference>
<dbReference type="EC" id="3.4.-.-" evidence="2"/>
<dbReference type="EMBL" id="MZGW01000007">
    <property type="protein sequence ID" value="OPJ55175.1"/>
    <property type="molecule type" value="Genomic_DNA"/>
</dbReference>
<comment type="caution">
    <text evidence="2">The sequence shown here is derived from an EMBL/GenBank/DDBJ whole genome shotgun (WGS) entry which is preliminary data.</text>
</comment>
<proteinExistence type="predicted"/>
<feature type="domain" description="Peptidase U32 collagenase" evidence="1">
    <location>
        <begin position="383"/>
        <end position="502"/>
    </location>
</feature>
<dbReference type="PROSITE" id="PS01276">
    <property type="entry name" value="PEPTIDASE_U32"/>
    <property type="match status" value="1"/>
</dbReference>
<dbReference type="STRING" id="29349.CLOTH_16750"/>
<evidence type="ECO:0000259" key="1">
    <source>
        <dbReference type="Pfam" id="PF12392"/>
    </source>
</evidence>